<sequence>MVKGSGKRYVGTHMQDYVAGDLILLGSNVPHCWKSSEDTNSQSVSIVVHFRNDFLGNDFFQLPEMRKTAQLLNESSKGLHFKKYTDSVRKNMEQLLKEHDNHKKLMLLLHLLQQLATQTKYVALQKQNQLEALSSSDMMRIQKALGYIVDNFKEGISLNEAAAVANMSTTAFCKYFKRVTRKTFIETVNDYRIDFAVRELINTDNSMAQICYDSGFNDLSNFYKTFRSKMKISPLQYRVSFDKKLK</sequence>
<dbReference type="EMBL" id="JAKWBL010000004">
    <property type="protein sequence ID" value="MCH5599601.1"/>
    <property type="molecule type" value="Genomic_DNA"/>
</dbReference>
<keyword evidence="2" id="KW-0238">DNA-binding</keyword>
<dbReference type="InterPro" id="IPR018060">
    <property type="entry name" value="HTH_AraC"/>
</dbReference>
<dbReference type="Gene3D" id="1.10.10.60">
    <property type="entry name" value="Homeodomain-like"/>
    <property type="match status" value="2"/>
</dbReference>
<accession>A0ABS9SMV6</accession>
<dbReference type="PANTHER" id="PTHR43280:SF27">
    <property type="entry name" value="TRANSCRIPTIONAL REGULATOR MTLR"/>
    <property type="match status" value="1"/>
</dbReference>
<proteinExistence type="predicted"/>
<keyword evidence="1" id="KW-0805">Transcription regulation</keyword>
<dbReference type="InterPro" id="IPR018062">
    <property type="entry name" value="HTH_AraC-typ_CS"/>
</dbReference>
<feature type="domain" description="HTH araC/xylS-type" evidence="4">
    <location>
        <begin position="142"/>
        <end position="240"/>
    </location>
</feature>
<organism evidence="5 6">
    <name type="scientific">Niabella ginsengisoli</name>
    <dbReference type="NCBI Taxonomy" id="522298"/>
    <lineage>
        <taxon>Bacteria</taxon>
        <taxon>Pseudomonadati</taxon>
        <taxon>Bacteroidota</taxon>
        <taxon>Chitinophagia</taxon>
        <taxon>Chitinophagales</taxon>
        <taxon>Chitinophagaceae</taxon>
        <taxon>Niabella</taxon>
    </lineage>
</organism>
<dbReference type="PROSITE" id="PS00041">
    <property type="entry name" value="HTH_ARAC_FAMILY_1"/>
    <property type="match status" value="1"/>
</dbReference>
<gene>
    <name evidence="5" type="ORF">MKP09_17655</name>
</gene>
<evidence type="ECO:0000256" key="3">
    <source>
        <dbReference type="ARBA" id="ARBA00023163"/>
    </source>
</evidence>
<evidence type="ECO:0000259" key="4">
    <source>
        <dbReference type="PROSITE" id="PS01124"/>
    </source>
</evidence>
<dbReference type="Pfam" id="PF12833">
    <property type="entry name" value="HTH_18"/>
    <property type="match status" value="1"/>
</dbReference>
<comment type="caution">
    <text evidence="5">The sequence shown here is derived from an EMBL/GenBank/DDBJ whole genome shotgun (WGS) entry which is preliminary data.</text>
</comment>
<dbReference type="SMART" id="SM00342">
    <property type="entry name" value="HTH_ARAC"/>
    <property type="match status" value="1"/>
</dbReference>
<name>A0ABS9SMV6_9BACT</name>
<dbReference type="PANTHER" id="PTHR43280">
    <property type="entry name" value="ARAC-FAMILY TRANSCRIPTIONAL REGULATOR"/>
    <property type="match status" value="1"/>
</dbReference>
<dbReference type="SUPFAM" id="SSF46689">
    <property type="entry name" value="Homeodomain-like"/>
    <property type="match status" value="2"/>
</dbReference>
<evidence type="ECO:0000256" key="1">
    <source>
        <dbReference type="ARBA" id="ARBA00023015"/>
    </source>
</evidence>
<dbReference type="Proteomes" id="UP001202248">
    <property type="component" value="Unassembled WGS sequence"/>
</dbReference>
<dbReference type="PROSITE" id="PS01124">
    <property type="entry name" value="HTH_ARAC_FAMILY_2"/>
    <property type="match status" value="1"/>
</dbReference>
<protein>
    <submittedName>
        <fullName evidence="5">AraC family transcriptional regulator</fullName>
    </submittedName>
</protein>
<keyword evidence="6" id="KW-1185">Reference proteome</keyword>
<keyword evidence="3" id="KW-0804">Transcription</keyword>
<reference evidence="5 6" key="1">
    <citation type="submission" date="2022-02" db="EMBL/GenBank/DDBJ databases">
        <authorList>
            <person name="Min J."/>
        </authorList>
    </citation>
    <scope>NUCLEOTIDE SEQUENCE [LARGE SCALE GENOMIC DNA]</scope>
    <source>
        <strain evidence="5 6">GR10-1</strain>
    </source>
</reference>
<dbReference type="InterPro" id="IPR009057">
    <property type="entry name" value="Homeodomain-like_sf"/>
</dbReference>
<evidence type="ECO:0000256" key="2">
    <source>
        <dbReference type="ARBA" id="ARBA00023125"/>
    </source>
</evidence>
<evidence type="ECO:0000313" key="5">
    <source>
        <dbReference type="EMBL" id="MCH5599601.1"/>
    </source>
</evidence>
<evidence type="ECO:0000313" key="6">
    <source>
        <dbReference type="Proteomes" id="UP001202248"/>
    </source>
</evidence>